<sequence>MIARWMTDEVLTAVQRLKPIAEEAGITMAQLAVAWVLKNPNVASAIIGASRPEQVHENVKAVDVELGDDVLARIDDVLAGVITDDPRLTAQG</sequence>
<dbReference type="GO" id="GO:0016491">
    <property type="term" value="F:oxidoreductase activity"/>
    <property type="evidence" value="ECO:0007669"/>
    <property type="project" value="UniProtKB-KW"/>
</dbReference>
<keyword evidence="3" id="KW-0560">Oxidoreductase</keyword>
<dbReference type="InterPro" id="IPR005399">
    <property type="entry name" value="K_chnl_volt-dep_bsu_KCNAB-rel"/>
</dbReference>
<dbReference type="InterPro" id="IPR036812">
    <property type="entry name" value="NAD(P)_OxRdtase_dom_sf"/>
</dbReference>
<evidence type="ECO:0000259" key="4">
    <source>
        <dbReference type="Pfam" id="PF00248"/>
    </source>
</evidence>
<dbReference type="OrthoDB" id="9768793at2"/>
<evidence type="ECO:0000256" key="1">
    <source>
        <dbReference type="ARBA" id="ARBA00006515"/>
    </source>
</evidence>
<reference evidence="6" key="1">
    <citation type="submission" date="2016-10" db="EMBL/GenBank/DDBJ databases">
        <authorList>
            <person name="Varghese N."/>
            <person name="Submissions S."/>
        </authorList>
    </citation>
    <scope>NUCLEOTIDE SEQUENCE [LARGE SCALE GENOMIC DNA]</scope>
    <source>
        <strain evidence="6">CGMCC 4.3525</strain>
    </source>
</reference>
<dbReference type="PANTHER" id="PTHR43150">
    <property type="entry name" value="HYPERKINETIC, ISOFORM M"/>
    <property type="match status" value="1"/>
</dbReference>
<dbReference type="InterPro" id="IPR023210">
    <property type="entry name" value="NADP_OxRdtase_dom"/>
</dbReference>
<dbReference type="SUPFAM" id="SSF51430">
    <property type="entry name" value="NAD(P)-linked oxidoreductase"/>
    <property type="match status" value="1"/>
</dbReference>
<dbReference type="Proteomes" id="UP000199352">
    <property type="component" value="Unassembled WGS sequence"/>
</dbReference>
<proteinExistence type="inferred from homology"/>
<dbReference type="Pfam" id="PF00248">
    <property type="entry name" value="Aldo_ket_red"/>
    <property type="match status" value="1"/>
</dbReference>
<evidence type="ECO:0000256" key="2">
    <source>
        <dbReference type="ARBA" id="ARBA00022857"/>
    </source>
</evidence>
<dbReference type="Gene3D" id="3.20.20.100">
    <property type="entry name" value="NADP-dependent oxidoreductase domain"/>
    <property type="match status" value="1"/>
</dbReference>
<comment type="similarity">
    <text evidence="1">Belongs to the shaker potassium channel beta subunit family.</text>
</comment>
<feature type="domain" description="NADP-dependent oxidoreductase" evidence="4">
    <location>
        <begin position="8"/>
        <end position="78"/>
    </location>
</feature>
<evidence type="ECO:0000256" key="3">
    <source>
        <dbReference type="ARBA" id="ARBA00023002"/>
    </source>
</evidence>
<protein>
    <submittedName>
        <fullName evidence="5">Aldo/keto reductase family protein</fullName>
    </submittedName>
</protein>
<keyword evidence="2" id="KW-0521">NADP</keyword>
<keyword evidence="6" id="KW-1185">Reference proteome</keyword>
<dbReference type="PANTHER" id="PTHR43150:SF2">
    <property type="entry name" value="HYPERKINETIC, ISOFORM M"/>
    <property type="match status" value="1"/>
</dbReference>
<gene>
    <name evidence="5" type="ORF">SAMN05216188_104238</name>
</gene>
<organism evidence="5 6">
    <name type="scientific">Lentzea xinjiangensis</name>
    <dbReference type="NCBI Taxonomy" id="402600"/>
    <lineage>
        <taxon>Bacteria</taxon>
        <taxon>Bacillati</taxon>
        <taxon>Actinomycetota</taxon>
        <taxon>Actinomycetes</taxon>
        <taxon>Pseudonocardiales</taxon>
        <taxon>Pseudonocardiaceae</taxon>
        <taxon>Lentzea</taxon>
    </lineage>
</organism>
<dbReference type="EMBL" id="FOFR01000004">
    <property type="protein sequence ID" value="SEQ66817.1"/>
    <property type="molecule type" value="Genomic_DNA"/>
</dbReference>
<accession>A0A1H9HX50</accession>
<dbReference type="STRING" id="402600.SAMN05216188_104238"/>
<evidence type="ECO:0000313" key="6">
    <source>
        <dbReference type="Proteomes" id="UP000199352"/>
    </source>
</evidence>
<name>A0A1H9HX50_9PSEU</name>
<dbReference type="AlphaFoldDB" id="A0A1H9HX50"/>
<evidence type="ECO:0000313" key="5">
    <source>
        <dbReference type="EMBL" id="SEQ66817.1"/>
    </source>
</evidence>